<gene>
    <name evidence="1" type="ORF">RPERSI_LOCUS18080</name>
</gene>
<comment type="caution">
    <text evidence="1">The sequence shown here is derived from an EMBL/GenBank/DDBJ whole genome shotgun (WGS) entry which is preliminary data.</text>
</comment>
<organism evidence="1 2">
    <name type="scientific">Racocetra persica</name>
    <dbReference type="NCBI Taxonomy" id="160502"/>
    <lineage>
        <taxon>Eukaryota</taxon>
        <taxon>Fungi</taxon>
        <taxon>Fungi incertae sedis</taxon>
        <taxon>Mucoromycota</taxon>
        <taxon>Glomeromycotina</taxon>
        <taxon>Glomeromycetes</taxon>
        <taxon>Diversisporales</taxon>
        <taxon>Gigasporaceae</taxon>
        <taxon>Racocetra</taxon>
    </lineage>
</organism>
<accession>A0ACA9RAE3</accession>
<evidence type="ECO:0000313" key="1">
    <source>
        <dbReference type="EMBL" id="CAG8784499.1"/>
    </source>
</evidence>
<name>A0ACA9RAE3_9GLOM</name>
<dbReference type="EMBL" id="CAJVQC010047278">
    <property type="protein sequence ID" value="CAG8784499.1"/>
    <property type="molecule type" value="Genomic_DNA"/>
</dbReference>
<protein>
    <submittedName>
        <fullName evidence="1">6709_t:CDS:1</fullName>
    </submittedName>
</protein>
<proteinExistence type="predicted"/>
<dbReference type="Proteomes" id="UP000789920">
    <property type="component" value="Unassembled WGS sequence"/>
</dbReference>
<feature type="non-terminal residue" evidence="1">
    <location>
        <position position="1"/>
    </location>
</feature>
<sequence>ITTEIMSAIYEEITIDMVASTLLKQFPDSINYTFRTFHNSISLVGTLAKYSIPVQDALQLYSISTKISEQTITGAELFPENANSILVTSTIERAGTIYIGDEKFGSISSRSDSNSYIIAAFVDEKMTKAEVMSENSRSHIDFETVEHLLAFVDWYKTSSCCNHFHIYNHKTDCFQFDEGGCAYVEMF</sequence>
<keyword evidence="2" id="KW-1185">Reference proteome</keyword>
<reference evidence="1" key="1">
    <citation type="submission" date="2021-06" db="EMBL/GenBank/DDBJ databases">
        <authorList>
            <person name="Kallberg Y."/>
            <person name="Tangrot J."/>
            <person name="Rosling A."/>
        </authorList>
    </citation>
    <scope>NUCLEOTIDE SEQUENCE</scope>
    <source>
        <strain evidence="1">MA461A</strain>
    </source>
</reference>
<evidence type="ECO:0000313" key="2">
    <source>
        <dbReference type="Proteomes" id="UP000789920"/>
    </source>
</evidence>